<dbReference type="Gene3D" id="3.90.226.10">
    <property type="entry name" value="2-enoyl-CoA Hydratase, Chain A, domain 1"/>
    <property type="match status" value="1"/>
</dbReference>
<dbReference type="InterPro" id="IPR029045">
    <property type="entry name" value="ClpP/crotonase-like_dom_sf"/>
</dbReference>
<evidence type="ECO:0000313" key="4">
    <source>
        <dbReference type="EMBL" id="MDG5974368.1"/>
    </source>
</evidence>
<feature type="domain" description="Formyl transferase C-terminal" evidence="3">
    <location>
        <begin position="221"/>
        <end position="307"/>
    </location>
</feature>
<comment type="caution">
    <text evidence="4">The sequence shown here is derived from an EMBL/GenBank/DDBJ whole genome shotgun (WGS) entry which is preliminary data.</text>
</comment>
<reference evidence="4" key="1">
    <citation type="submission" date="2013-01" db="EMBL/GenBank/DDBJ databases">
        <title>Genome draft of Hydrogenophaga taeniospiralis 2K1.</title>
        <authorList>
            <person name="Gomila M."/>
            <person name="Lalucat J."/>
        </authorList>
    </citation>
    <scope>NUCLEOTIDE SEQUENCE</scope>
    <source>
        <strain evidence="4">CCUG 15921</strain>
    </source>
</reference>
<dbReference type="CDD" id="cd08650">
    <property type="entry name" value="FMT_core_HypX_N"/>
    <property type="match status" value="1"/>
</dbReference>
<accession>A0A9X4P1K9</accession>
<evidence type="ECO:0000259" key="2">
    <source>
        <dbReference type="Pfam" id="PF00551"/>
    </source>
</evidence>
<feature type="region of interest" description="Disordered" evidence="1">
    <location>
        <begin position="195"/>
        <end position="215"/>
    </location>
</feature>
<dbReference type="Gene3D" id="3.40.50.12230">
    <property type="match status" value="1"/>
</dbReference>
<dbReference type="RefSeq" id="WP_068169874.1">
    <property type="nucleotide sequence ID" value="NZ_AOGK01000002.1"/>
</dbReference>
<dbReference type="PIRSF" id="PIRSF006787">
    <property type="entry name" value="Hydrgn_mat_HoxX"/>
    <property type="match status" value="1"/>
</dbReference>
<dbReference type="InterPro" id="IPR005793">
    <property type="entry name" value="Formyl_trans_C"/>
</dbReference>
<dbReference type="Pfam" id="PF02911">
    <property type="entry name" value="Formyl_trans_C"/>
    <property type="match status" value="1"/>
</dbReference>
<dbReference type="OrthoDB" id="580992at2"/>
<evidence type="ECO:0000259" key="3">
    <source>
        <dbReference type="Pfam" id="PF02911"/>
    </source>
</evidence>
<evidence type="ECO:0000313" key="5">
    <source>
        <dbReference type="Proteomes" id="UP001152876"/>
    </source>
</evidence>
<dbReference type="PANTHER" id="PTHR43388:SF1">
    <property type="entry name" value="HYDROGENASE MATURATION FACTOR HOXX"/>
    <property type="match status" value="1"/>
</dbReference>
<organism evidence="4 5">
    <name type="scientific">Hydrogenophaga taeniospiralis CCUG 15921</name>
    <dbReference type="NCBI Taxonomy" id="1281780"/>
    <lineage>
        <taxon>Bacteria</taxon>
        <taxon>Pseudomonadati</taxon>
        <taxon>Pseudomonadota</taxon>
        <taxon>Betaproteobacteria</taxon>
        <taxon>Burkholderiales</taxon>
        <taxon>Comamonadaceae</taxon>
        <taxon>Hydrogenophaga</taxon>
    </lineage>
</organism>
<protein>
    <submittedName>
        <fullName evidence="4">Sensor protein</fullName>
    </submittedName>
</protein>
<dbReference type="EMBL" id="AOGK01000002">
    <property type="protein sequence ID" value="MDG5974368.1"/>
    <property type="molecule type" value="Genomic_DNA"/>
</dbReference>
<dbReference type="InterPro" id="IPR036477">
    <property type="entry name" value="Formyl_transf_N_sf"/>
</dbReference>
<dbReference type="Proteomes" id="UP001152876">
    <property type="component" value="Unassembled WGS sequence"/>
</dbReference>
<evidence type="ECO:0000256" key="1">
    <source>
        <dbReference type="SAM" id="MobiDB-lite"/>
    </source>
</evidence>
<dbReference type="InterPro" id="IPR009188">
    <property type="entry name" value="NiFe-hyd_mat_HypX/HoxX"/>
</dbReference>
<dbReference type="InterPro" id="IPR001753">
    <property type="entry name" value="Enoyl-CoA_hydra/iso"/>
</dbReference>
<dbReference type="GO" id="GO:0003824">
    <property type="term" value="F:catalytic activity"/>
    <property type="evidence" value="ECO:0007669"/>
    <property type="project" value="InterPro"/>
</dbReference>
<dbReference type="PANTHER" id="PTHR43388">
    <property type="entry name" value="HYDROGENASE MATURATION FACTOR HOXX"/>
    <property type="match status" value="1"/>
</dbReference>
<dbReference type="SUPFAM" id="SSF53328">
    <property type="entry name" value="Formyltransferase"/>
    <property type="match status" value="1"/>
</dbReference>
<dbReference type="SUPFAM" id="SSF50486">
    <property type="entry name" value="FMT C-terminal domain-like"/>
    <property type="match status" value="1"/>
</dbReference>
<keyword evidence="5" id="KW-1185">Reference proteome</keyword>
<gene>
    <name evidence="4" type="ORF">H010_03837</name>
</gene>
<dbReference type="Pfam" id="PF00378">
    <property type="entry name" value="ECH_1"/>
    <property type="match status" value="1"/>
</dbReference>
<dbReference type="InterPro" id="IPR011034">
    <property type="entry name" value="Formyl_transferase-like_C_sf"/>
</dbReference>
<dbReference type="CDD" id="cd08701">
    <property type="entry name" value="FMT_C_HypX"/>
    <property type="match status" value="1"/>
</dbReference>
<feature type="domain" description="Formyl transferase N-terminal" evidence="2">
    <location>
        <begin position="42"/>
        <end position="135"/>
    </location>
</feature>
<dbReference type="AlphaFoldDB" id="A0A9X4P1K9"/>
<name>A0A9X4P1K9_9BURK</name>
<dbReference type="SUPFAM" id="SSF52096">
    <property type="entry name" value="ClpP/crotonase"/>
    <property type="match status" value="1"/>
</dbReference>
<dbReference type="InterPro" id="IPR002376">
    <property type="entry name" value="Formyl_transf_N"/>
</dbReference>
<dbReference type="Pfam" id="PF00551">
    <property type="entry name" value="Formyl_trans_N"/>
    <property type="match status" value="1"/>
</dbReference>
<dbReference type="InterPro" id="IPR047180">
    <property type="entry name" value="HoxX-like"/>
</dbReference>
<proteinExistence type="predicted"/>
<sequence>MNPLRILLLCHSFNSLTQRLFAELRAAGHTLSVELDIADSVTEEAVALFRPDLVLAPFLKRRIPPTVWQRVTCLVVHPGPPGDQGPSALDWAVWRGEPHWGVTVLQGNGDFDAGPVWAHASFDMRPATKGSLYRREVTQAALQATLAAVQRFAGGEREAPPLRFAAGPPQGESAPEGLSAAAPDVPAHVWTARIDADSGSVPSSDPRSGGAWGRGWQPLLRQGERAIDWATDSTATVLAKIRSGDGQPGVLDALWGQPCYLGDAHPASVATMAEFSDGEPGALLAVRDGALLRRTVDGGVWIGQARRVDPPETDPAHRSFKQVAAELFATEAASLPQRPVPLERAPDEWGELRYTEHGPEGARVGCLGFDFYNGAMSTARCERLRAALLQVRERPTQVLLLMGGEGFFSNGIDLNSIEAAAHRPGDSAADASWRNIQAMNDVALGVLQTTDRLTVSVLRGNAGAGGAFLALAADQVWAHGSVVLNPHYKNMGNLYGSEYWTYLLPRRLGEAGAKDLMAQRLPLLAAEALRIGLIDHNDEGAREGFEERCLERALALAASYNLNGELAAKQARRAQDEARRPLAHYREQELARMHRNFYGFDPSYHVARHHFVHKQPHAWTPRHLAVHRL</sequence>